<sequence length="384" mass="41795">MYTHMIDTVRSGKQREMTSIMKRRQFVKAGLAGAAAASTATITAPVIAQDVRKWKLVTAWPKNLPGPGVAAQMLADRITALSGGRIEVKLYAAGELVPGPGVFDAVSEGTAELYHAVPAYWGSKSKGILLFGSQPFGLRADEQFGWLAHGGGQTLYDEMYGRFGIKPFLCGNSGPQWAGWFRDEIKSVEDLKGMKYRTTGLASEMATKLGMAAESMSGPAMFQAMQTGALDAGEFIGPWSDSALGFYQVAKNYYWPGVGEPSSAEECGVNSKVFEELPEDLKQAVTFACDSLYNPVWTEYTTKHAQALQALVNDHGVQVRQLPDDVMQAMGAAAVEVIDELRQDDDELVKRITESFVAYRDLVGGYMSYADNGQMNARAKLLSY</sequence>
<gene>
    <name evidence="4" type="ORF">IMCC3135_21175</name>
</gene>
<dbReference type="EMBL" id="CP018632">
    <property type="protein sequence ID" value="ASJ74312.1"/>
    <property type="molecule type" value="Genomic_DNA"/>
</dbReference>
<proteinExistence type="predicted"/>
<dbReference type="PANTHER" id="PTHR33376:SF5">
    <property type="entry name" value="EXTRACYTOPLASMIC SOLUTE RECEPTOR PROTEIN"/>
    <property type="match status" value="1"/>
</dbReference>
<dbReference type="InterPro" id="IPR038404">
    <property type="entry name" value="TRAP_DctP_sf"/>
</dbReference>
<feature type="binding site" evidence="2">
    <location>
        <position position="197"/>
    </location>
    <ligand>
        <name>substrate</name>
    </ligand>
</feature>
<evidence type="ECO:0000313" key="4">
    <source>
        <dbReference type="EMBL" id="ASJ74312.1"/>
    </source>
</evidence>
<evidence type="ECO:0000256" key="1">
    <source>
        <dbReference type="ARBA" id="ARBA00022729"/>
    </source>
</evidence>
<dbReference type="KEGG" id="gai:IMCC3135_21175"/>
<dbReference type="Gene3D" id="3.40.190.10">
    <property type="entry name" value="Periplasmic binding protein-like II"/>
    <property type="match status" value="1"/>
</dbReference>
<protein>
    <submittedName>
        <fullName evidence="4">Monocarboxylate 2-oxoacid-binding periplasmic protein</fullName>
    </submittedName>
</protein>
<feature type="binding site" evidence="2">
    <location>
        <position position="176"/>
    </location>
    <ligand>
        <name>substrate</name>
    </ligand>
</feature>
<keyword evidence="5" id="KW-1185">Reference proteome</keyword>
<dbReference type="InterPro" id="IPR006311">
    <property type="entry name" value="TAT_signal"/>
</dbReference>
<dbReference type="CDD" id="cd13604">
    <property type="entry name" value="PBP2_TRAP_ketoacid_lactate_like"/>
    <property type="match status" value="1"/>
</dbReference>
<dbReference type="GO" id="GO:0055085">
    <property type="term" value="P:transmembrane transport"/>
    <property type="evidence" value="ECO:0007669"/>
    <property type="project" value="InterPro"/>
</dbReference>
<dbReference type="InterPro" id="IPR026289">
    <property type="entry name" value="SBP_TakP-like"/>
</dbReference>
<feature type="binding site" evidence="3">
    <location>
        <position position="235"/>
    </location>
    <ligand>
        <name>Na(+)</name>
        <dbReference type="ChEBI" id="CHEBI:29101"/>
    </ligand>
</feature>
<dbReference type="Pfam" id="PF03480">
    <property type="entry name" value="DctP"/>
    <property type="match status" value="1"/>
</dbReference>
<dbReference type="Proteomes" id="UP000250079">
    <property type="component" value="Chromosome"/>
</dbReference>
<dbReference type="GO" id="GO:0031317">
    <property type="term" value="C:tripartite ATP-independent periplasmic transporter complex"/>
    <property type="evidence" value="ECO:0007669"/>
    <property type="project" value="InterPro"/>
</dbReference>
<dbReference type="GO" id="GO:0046872">
    <property type="term" value="F:metal ion binding"/>
    <property type="evidence" value="ECO:0007669"/>
    <property type="project" value="UniProtKB-KW"/>
</dbReference>
<evidence type="ECO:0000256" key="3">
    <source>
        <dbReference type="PIRSR" id="PIRSR039026-2"/>
    </source>
</evidence>
<evidence type="ECO:0000313" key="5">
    <source>
        <dbReference type="Proteomes" id="UP000250079"/>
    </source>
</evidence>
<reference evidence="4 5" key="1">
    <citation type="submission" date="2016-12" db="EMBL/GenBank/DDBJ databases">
        <authorList>
            <person name="Song W.-J."/>
            <person name="Kurnit D.M."/>
        </authorList>
    </citation>
    <scope>NUCLEOTIDE SEQUENCE [LARGE SCALE GENOMIC DNA]</scope>
    <source>
        <strain evidence="4 5">IMCC3135</strain>
    </source>
</reference>
<dbReference type="PIRSF" id="PIRSF039026">
    <property type="entry name" value="SiaP"/>
    <property type="match status" value="1"/>
</dbReference>
<dbReference type="AlphaFoldDB" id="A0A2Z2NS54"/>
<organism evidence="4 5">
    <name type="scientific">Granulosicoccus antarcticus IMCC3135</name>
    <dbReference type="NCBI Taxonomy" id="1192854"/>
    <lineage>
        <taxon>Bacteria</taxon>
        <taxon>Pseudomonadati</taxon>
        <taxon>Pseudomonadota</taxon>
        <taxon>Gammaproteobacteria</taxon>
        <taxon>Chromatiales</taxon>
        <taxon>Granulosicoccaceae</taxon>
        <taxon>Granulosicoccus</taxon>
    </lineage>
</organism>
<feature type="binding site" evidence="3">
    <location>
        <position position="234"/>
    </location>
    <ligand>
        <name>substrate</name>
    </ligand>
</feature>
<feature type="binding site" evidence="3">
    <location>
        <position position="260"/>
    </location>
    <ligand>
        <name>substrate</name>
    </ligand>
</feature>
<evidence type="ECO:0000256" key="2">
    <source>
        <dbReference type="PIRSR" id="PIRSR039026-1"/>
    </source>
</evidence>
<name>A0A2Z2NS54_9GAMM</name>
<dbReference type="InterPro" id="IPR018389">
    <property type="entry name" value="DctP_fam"/>
</dbReference>
<accession>A0A2Z2NS54</accession>
<keyword evidence="3" id="KW-0479">Metal-binding</keyword>
<dbReference type="Gene3D" id="3.40.190.170">
    <property type="entry name" value="Bacterial extracellular solute-binding protein, family 7"/>
    <property type="match status" value="1"/>
</dbReference>
<dbReference type="PANTHER" id="PTHR33376">
    <property type="match status" value="1"/>
</dbReference>
<dbReference type="PROSITE" id="PS51318">
    <property type="entry name" value="TAT"/>
    <property type="match status" value="1"/>
</dbReference>
<keyword evidence="1" id="KW-0732">Signal</keyword>